<comment type="caution">
    <text evidence="1">The sequence shown here is derived from an EMBL/GenBank/DDBJ whole genome shotgun (WGS) entry which is preliminary data.</text>
</comment>
<evidence type="ECO:0000313" key="1">
    <source>
        <dbReference type="EMBL" id="MDA3616538.1"/>
    </source>
</evidence>
<dbReference type="Proteomes" id="UP001210231">
    <property type="component" value="Unassembled WGS sequence"/>
</dbReference>
<keyword evidence="2" id="KW-1185">Reference proteome</keyword>
<sequence length="464" mass="52851">MLFCAISFAQSASDIVSGQVVKLDKLIEKGFARYNKKYEAKKEQFLKDLVTEDSLLRSRLSTDSIHFNSSRYLNNLQRLQDSLYISDNVADRYVGRLDSLDQFTHIADSLGIGSGKLKSDLASYRHHLKEQIHVSNTLKQYDAYLNKLDLSRISDKSQLKQVENLLGDIRQSIGKYNVSTDQLRQRFLNARQLTKHLTKLCSNIPNLNKYIQQYGTYARLYGNAQNGRGALTEALSKRLQTSEKVFSQIQNSLGGSLKEKEDLLRGRFSKAQEQVKAARQQTDSAFSELKSITSKDSTVKQSRNPEPVGKRLEYNFNSSLYSIRRFDVGNVQDLGINIGYKFSHRLVTGLGLTYKFNTGSNFFKFDFHHESITGRVFSEYKMFSSGKSHKILKDIWGRSEVEASGLDRSLQTEAGNNRIIYNGSLGLNYKPSLLKKYQLQVLYKIPFSTIPANEKIVIRFGVNL</sequence>
<proteinExistence type="predicted"/>
<accession>A0ABT4UP44</accession>
<organism evidence="1 2">
    <name type="scientific">Polluticaenibacter yanchengensis</name>
    <dbReference type="NCBI Taxonomy" id="3014562"/>
    <lineage>
        <taxon>Bacteria</taxon>
        <taxon>Pseudomonadati</taxon>
        <taxon>Bacteroidota</taxon>
        <taxon>Chitinophagia</taxon>
        <taxon>Chitinophagales</taxon>
        <taxon>Chitinophagaceae</taxon>
        <taxon>Polluticaenibacter</taxon>
    </lineage>
</organism>
<evidence type="ECO:0000313" key="2">
    <source>
        <dbReference type="Proteomes" id="UP001210231"/>
    </source>
</evidence>
<dbReference type="EMBL" id="JAQGEF010000033">
    <property type="protein sequence ID" value="MDA3616538.1"/>
    <property type="molecule type" value="Genomic_DNA"/>
</dbReference>
<dbReference type="RefSeq" id="WP_407032868.1">
    <property type="nucleotide sequence ID" value="NZ_JAQGEF010000033.1"/>
</dbReference>
<name>A0ABT4UP44_9BACT</name>
<gene>
    <name evidence="1" type="ORF">O3P16_17130</name>
</gene>
<protein>
    <submittedName>
        <fullName evidence="1">Uncharacterized protein</fullName>
    </submittedName>
</protein>
<reference evidence="1 2" key="1">
    <citation type="submission" date="2022-12" db="EMBL/GenBank/DDBJ databases">
        <title>Chitinophagaceae gen. sp. nov., a new member of the family Chitinophagaceae, isolated from soil in a chemical factory.</title>
        <authorList>
            <person name="Ke Z."/>
        </authorList>
    </citation>
    <scope>NUCLEOTIDE SEQUENCE [LARGE SCALE GENOMIC DNA]</scope>
    <source>
        <strain evidence="1 2">LY-5</strain>
    </source>
</reference>